<dbReference type="Gramene" id="OMERI03G05740.1">
    <property type="protein sequence ID" value="OMERI03G05740.1"/>
    <property type="gene ID" value="OMERI03G05740"/>
</dbReference>
<reference evidence="2" key="2">
    <citation type="submission" date="2018-05" db="EMBL/GenBank/DDBJ databases">
        <title>OmerRS3 (Oryza meridionalis Reference Sequence Version 3).</title>
        <authorList>
            <person name="Zhang J."/>
            <person name="Kudrna D."/>
            <person name="Lee S."/>
            <person name="Talag J."/>
            <person name="Welchert J."/>
            <person name="Wing R.A."/>
        </authorList>
    </citation>
    <scope>NUCLEOTIDE SEQUENCE [LARGE SCALE GENOMIC DNA]</scope>
    <source>
        <strain evidence="2">OR44</strain>
    </source>
</reference>
<evidence type="ECO:0000313" key="2">
    <source>
        <dbReference type="EnsemblPlants" id="OMERI03G05740.3"/>
    </source>
</evidence>
<keyword evidence="3" id="KW-1185">Reference proteome</keyword>
<accession>A0A0E0CW76</accession>
<name>A0A0E0CW76_9ORYZ</name>
<dbReference type="Proteomes" id="UP000008021">
    <property type="component" value="Chromosome 3"/>
</dbReference>
<organism evidence="2">
    <name type="scientific">Oryza meridionalis</name>
    <dbReference type="NCBI Taxonomy" id="40149"/>
    <lineage>
        <taxon>Eukaryota</taxon>
        <taxon>Viridiplantae</taxon>
        <taxon>Streptophyta</taxon>
        <taxon>Embryophyta</taxon>
        <taxon>Tracheophyta</taxon>
        <taxon>Spermatophyta</taxon>
        <taxon>Magnoliopsida</taxon>
        <taxon>Liliopsida</taxon>
        <taxon>Poales</taxon>
        <taxon>Poaceae</taxon>
        <taxon>BOP clade</taxon>
        <taxon>Oryzoideae</taxon>
        <taxon>Oryzeae</taxon>
        <taxon>Oryzinae</taxon>
        <taxon>Oryza</taxon>
    </lineage>
</organism>
<feature type="compositionally biased region" description="Basic and acidic residues" evidence="1">
    <location>
        <begin position="33"/>
        <end position="42"/>
    </location>
</feature>
<proteinExistence type="predicted"/>
<evidence type="ECO:0000256" key="1">
    <source>
        <dbReference type="SAM" id="MobiDB-lite"/>
    </source>
</evidence>
<dbReference type="EnsemblPlants" id="OMERI03G05740.1">
    <property type="protein sequence ID" value="OMERI03G05740.1"/>
    <property type="gene ID" value="OMERI03G05740"/>
</dbReference>
<dbReference type="AlphaFoldDB" id="A0A0E0CW76"/>
<protein>
    <submittedName>
        <fullName evidence="2">Uncharacterized protein</fullName>
    </submittedName>
</protein>
<reference evidence="2" key="1">
    <citation type="submission" date="2015-04" db="UniProtKB">
        <authorList>
            <consortium name="EnsemblPlants"/>
        </authorList>
    </citation>
    <scope>IDENTIFICATION</scope>
</reference>
<feature type="region of interest" description="Disordered" evidence="1">
    <location>
        <begin position="1"/>
        <end position="62"/>
    </location>
</feature>
<dbReference type="EnsemblPlants" id="OMERI03G05740.3">
    <property type="protein sequence ID" value="OMERI03G05740.3"/>
    <property type="gene ID" value="OMERI03G05740"/>
</dbReference>
<sequence>ESSLDRGGARRPSRRRRQPEESSRRPASPLPSHGDRIQRTGEEAGGAALPHAREVRRRRRRSRNLTSWWRLNLKFPNSEG</sequence>
<dbReference type="Gramene" id="OMERI03G05740.3">
    <property type="protein sequence ID" value="OMERI03G05740.3"/>
    <property type="gene ID" value="OMERI03G05740"/>
</dbReference>
<evidence type="ECO:0000313" key="3">
    <source>
        <dbReference type="Proteomes" id="UP000008021"/>
    </source>
</evidence>
<dbReference type="HOGENOM" id="CLU_2597177_0_0_1"/>